<organism evidence="1 2">
    <name type="scientific">Blautia obeum</name>
    <dbReference type="NCBI Taxonomy" id="40520"/>
    <lineage>
        <taxon>Bacteria</taxon>
        <taxon>Bacillati</taxon>
        <taxon>Bacillota</taxon>
        <taxon>Clostridia</taxon>
        <taxon>Lachnospirales</taxon>
        <taxon>Lachnospiraceae</taxon>
        <taxon>Blautia</taxon>
    </lineage>
</organism>
<protein>
    <submittedName>
        <fullName evidence="1">Uncharacterized protein</fullName>
    </submittedName>
</protein>
<evidence type="ECO:0000313" key="1">
    <source>
        <dbReference type="EMBL" id="RGN03436.1"/>
    </source>
</evidence>
<evidence type="ECO:0000313" key="2">
    <source>
        <dbReference type="Proteomes" id="UP000261222"/>
    </source>
</evidence>
<proteinExistence type="predicted"/>
<accession>A0A3E5A429</accession>
<dbReference type="EMBL" id="QSUB01000006">
    <property type="protein sequence ID" value="RGN03436.1"/>
    <property type="molecule type" value="Genomic_DNA"/>
</dbReference>
<sequence>MSKRDTMIRALCKSLGVDYRVTTIDLERVIYRDFGNGFNVEISGMHTSSMKKKATIYLWYGDTMTECIIVKTVRDIPRELIGENVEELMKYSNLLIAQGYDSYDKLFRLKYGKTINYAGGVKNMTHRIFYGTDFKLTDSDKKMFSREGYECKDLLQGRAGLPVVVSQKQDKNFPIWKVQYGFSCLVFPTYEDAMDFCRDRFTRLDGKAV</sequence>
<name>A0A3E5A429_9FIRM</name>
<dbReference type="AlphaFoldDB" id="A0A3E5A429"/>
<comment type="caution">
    <text evidence="1">The sequence shown here is derived from an EMBL/GenBank/DDBJ whole genome shotgun (WGS) entry which is preliminary data.</text>
</comment>
<dbReference type="Proteomes" id="UP000261222">
    <property type="component" value="Unassembled WGS sequence"/>
</dbReference>
<dbReference type="RefSeq" id="WP_117739469.1">
    <property type="nucleotide sequence ID" value="NZ_QSUB01000006.1"/>
</dbReference>
<gene>
    <name evidence="1" type="ORF">DXB81_13550</name>
</gene>
<reference evidence="1 2" key="1">
    <citation type="submission" date="2018-08" db="EMBL/GenBank/DDBJ databases">
        <title>A genome reference for cultivated species of the human gut microbiota.</title>
        <authorList>
            <person name="Zou Y."/>
            <person name="Xue W."/>
            <person name="Luo G."/>
        </authorList>
    </citation>
    <scope>NUCLEOTIDE SEQUENCE [LARGE SCALE GENOMIC DNA]</scope>
    <source>
        <strain evidence="1 2">OM06-11AA</strain>
    </source>
</reference>